<dbReference type="PANTHER" id="PTHR45982">
    <property type="entry name" value="REGULATOR OF CHROMOSOME CONDENSATION"/>
    <property type="match status" value="1"/>
</dbReference>
<evidence type="ECO:0000256" key="1">
    <source>
        <dbReference type="ARBA" id="ARBA00022737"/>
    </source>
</evidence>
<dbReference type="Gene3D" id="2.130.10.30">
    <property type="entry name" value="Regulator of chromosome condensation 1/beta-lactamase-inhibitor protein II"/>
    <property type="match status" value="2"/>
</dbReference>
<dbReference type="EMBL" id="DVJJ01000087">
    <property type="protein sequence ID" value="HIS64883.1"/>
    <property type="molecule type" value="Genomic_DNA"/>
</dbReference>
<dbReference type="SUPFAM" id="SSF50985">
    <property type="entry name" value="RCC1/BLIP-II"/>
    <property type="match status" value="1"/>
</dbReference>
<dbReference type="Pfam" id="PF00395">
    <property type="entry name" value="SLH"/>
    <property type="match status" value="2"/>
</dbReference>
<proteinExistence type="predicted"/>
<reference evidence="4" key="2">
    <citation type="journal article" date="2021" name="PeerJ">
        <title>Extensive microbial diversity within the chicken gut microbiome revealed by metagenomics and culture.</title>
        <authorList>
            <person name="Gilroy R."/>
            <person name="Ravi A."/>
            <person name="Getino M."/>
            <person name="Pursley I."/>
            <person name="Horton D.L."/>
            <person name="Alikhan N.F."/>
            <person name="Baker D."/>
            <person name="Gharbi K."/>
            <person name="Hall N."/>
            <person name="Watson M."/>
            <person name="Adriaenssens E.M."/>
            <person name="Foster-Nyarko E."/>
            <person name="Jarju S."/>
            <person name="Secka A."/>
            <person name="Antonio M."/>
            <person name="Oren A."/>
            <person name="Chaudhuri R.R."/>
            <person name="La Ragione R."/>
            <person name="Hildebrand F."/>
            <person name="Pallen M.J."/>
        </authorList>
    </citation>
    <scope>NUCLEOTIDE SEQUENCE</scope>
    <source>
        <strain evidence="4">ChiBcec16-1751</strain>
    </source>
</reference>
<comment type="caution">
    <text evidence="4">The sequence shown here is derived from an EMBL/GenBank/DDBJ whole genome shotgun (WGS) entry which is preliminary data.</text>
</comment>
<dbReference type="PROSITE" id="PS51272">
    <property type="entry name" value="SLH"/>
    <property type="match status" value="2"/>
</dbReference>
<dbReference type="InterPro" id="IPR001119">
    <property type="entry name" value="SLH_dom"/>
</dbReference>
<evidence type="ECO:0000313" key="5">
    <source>
        <dbReference type="Proteomes" id="UP000886741"/>
    </source>
</evidence>
<organism evidence="4 5">
    <name type="scientific">Candidatus Avoscillospira avistercoris</name>
    <dbReference type="NCBI Taxonomy" id="2840707"/>
    <lineage>
        <taxon>Bacteria</taxon>
        <taxon>Bacillati</taxon>
        <taxon>Bacillota</taxon>
        <taxon>Clostridia</taxon>
        <taxon>Eubacteriales</taxon>
        <taxon>Oscillospiraceae</taxon>
        <taxon>Oscillospiraceae incertae sedis</taxon>
        <taxon>Candidatus Avoscillospira</taxon>
    </lineage>
</organism>
<name>A0A9D1JTM9_9FIRM</name>
<feature type="domain" description="SLH" evidence="3">
    <location>
        <begin position="380"/>
        <end position="443"/>
    </location>
</feature>
<dbReference type="InterPro" id="IPR051553">
    <property type="entry name" value="Ran_GTPase-activating"/>
</dbReference>
<accession>A0A9D1JTM9</accession>
<evidence type="ECO:0000256" key="2">
    <source>
        <dbReference type="SAM" id="SignalP"/>
    </source>
</evidence>
<feature type="signal peptide" evidence="2">
    <location>
        <begin position="1"/>
        <end position="23"/>
    </location>
</feature>
<dbReference type="InterPro" id="IPR009091">
    <property type="entry name" value="RCC1/BLIP-II"/>
</dbReference>
<protein>
    <submittedName>
        <fullName evidence="4">S-layer homology domain-containing protein</fullName>
    </submittedName>
</protein>
<dbReference type="GO" id="GO:0005737">
    <property type="term" value="C:cytoplasm"/>
    <property type="evidence" value="ECO:0007669"/>
    <property type="project" value="TreeGrafter"/>
</dbReference>
<dbReference type="AlphaFoldDB" id="A0A9D1JTM9"/>
<keyword evidence="2" id="KW-0732">Signal</keyword>
<gene>
    <name evidence="4" type="ORF">IAA83_05875</name>
</gene>
<dbReference type="PANTHER" id="PTHR45982:SF1">
    <property type="entry name" value="REGULATOR OF CHROMOSOME CONDENSATION"/>
    <property type="match status" value="1"/>
</dbReference>
<evidence type="ECO:0000259" key="3">
    <source>
        <dbReference type="PROSITE" id="PS51272"/>
    </source>
</evidence>
<reference evidence="4" key="1">
    <citation type="submission" date="2020-10" db="EMBL/GenBank/DDBJ databases">
        <authorList>
            <person name="Gilroy R."/>
        </authorList>
    </citation>
    <scope>NUCLEOTIDE SEQUENCE</scope>
    <source>
        <strain evidence="4">ChiBcec16-1751</strain>
    </source>
</reference>
<keyword evidence="1" id="KW-0677">Repeat</keyword>
<feature type="chain" id="PRO_5039659255" evidence="2">
    <location>
        <begin position="24"/>
        <end position="544"/>
    </location>
</feature>
<dbReference type="GO" id="GO:0005085">
    <property type="term" value="F:guanyl-nucleotide exchange factor activity"/>
    <property type="evidence" value="ECO:0007669"/>
    <property type="project" value="TreeGrafter"/>
</dbReference>
<sequence length="544" mass="57249">MKKLLSLAMALLLCLGLVLPAAASDTVSVETPTTISVGGIVAVVRSDGSLWVWDQDLDAQGREQEGIFVKFMDDVVSVSTSVNCNAAIKTDGSLWLWGNHVVLGDGSRPTQVPTPVKVMDNAAAVHCGSIIAVIKTDGSLWAWGYENSSGIVGNGTTDPVLFPTKILDDVVAFSSNFGSSAAIKSDGSLWMWGRNDDNQLLNGYQGNASINLGPMGIQPLQTLPVKVMGGVTAVSCGTQVAVIKEDQSLWMWGEAKLGNGKLYTQSDEPLKVMDDVAAISSSNANLVVKTDGTLLSWGESSFGVVGPMGYTYTPVQLMDNVVDVSTNLQSAALQSDGSLWLWGYELPGEAGVWGASMGARPATPTKFFTGVAVPTRPSPTVAGFSDVHESDYYADAVVWAKETGVTGGTSATTFSPGSTVTRAQAVTFLWRAAGSPQPAAATSPFTDVTDTGAYYYDAVLWATEQGITGGVGNNRFSVDSTLTYDQMLAMLCRAAGDTATGDDWSAAAVAWAKEHGLTNGLNFGAKNSCPRSDVVYCLWKQLAY</sequence>
<feature type="domain" description="SLH" evidence="3">
    <location>
        <begin position="444"/>
        <end position="505"/>
    </location>
</feature>
<dbReference type="Pfam" id="PF00415">
    <property type="entry name" value="RCC1"/>
    <property type="match status" value="1"/>
</dbReference>
<dbReference type="Proteomes" id="UP000886741">
    <property type="component" value="Unassembled WGS sequence"/>
</dbReference>
<evidence type="ECO:0000313" key="4">
    <source>
        <dbReference type="EMBL" id="HIS64883.1"/>
    </source>
</evidence>
<dbReference type="InterPro" id="IPR000408">
    <property type="entry name" value="Reg_chr_condens"/>
</dbReference>